<evidence type="ECO:0000256" key="1">
    <source>
        <dbReference type="ARBA" id="ARBA00000113"/>
    </source>
</evidence>
<keyword evidence="14" id="KW-1208">Phospholipid metabolism</keyword>
<evidence type="ECO:0000256" key="9">
    <source>
        <dbReference type="ARBA" id="ARBA00022550"/>
    </source>
</evidence>
<dbReference type="InterPro" id="IPR013021">
    <property type="entry name" value="Myo-inos-1-P_Synthase_GAPDH"/>
</dbReference>
<dbReference type="AlphaFoldDB" id="A0AAV8RM86"/>
<keyword evidence="12" id="KW-0594">Phospholipid biosynthesis</keyword>
<dbReference type="PANTHER" id="PTHR11510">
    <property type="entry name" value="MYO-INOSITOL-1 PHOSPHATE SYNTHASE"/>
    <property type="match status" value="1"/>
</dbReference>
<evidence type="ECO:0000313" key="18">
    <source>
        <dbReference type="Proteomes" id="UP001222027"/>
    </source>
</evidence>
<evidence type="ECO:0000256" key="5">
    <source>
        <dbReference type="ARBA" id="ARBA00010813"/>
    </source>
</evidence>
<evidence type="ECO:0000259" key="16">
    <source>
        <dbReference type="Pfam" id="PF01658"/>
    </source>
</evidence>
<keyword evidence="7" id="KW-0963">Cytoplasm</keyword>
<protein>
    <recommendedName>
        <fullName evidence="6">inositol-3-phosphate synthase</fullName>
        <ecNumber evidence="6">5.5.1.4</ecNumber>
    </recommendedName>
    <alternativeName>
        <fullName evidence="15">Myo-inositol 1-phosphate synthase</fullName>
    </alternativeName>
</protein>
<comment type="subcellular location">
    <subcellularLocation>
        <location evidence="3">Cytoplasm</location>
    </subcellularLocation>
</comment>
<dbReference type="Proteomes" id="UP001222027">
    <property type="component" value="Unassembled WGS sequence"/>
</dbReference>
<comment type="pathway">
    <text evidence="4">Polyol metabolism; myo-inositol biosynthesis; myo-inositol from D-glucose 6-phosphate: step 1/2.</text>
</comment>
<dbReference type="InterPro" id="IPR036291">
    <property type="entry name" value="NAD(P)-bd_dom_sf"/>
</dbReference>
<evidence type="ECO:0000256" key="10">
    <source>
        <dbReference type="ARBA" id="ARBA00023027"/>
    </source>
</evidence>
<dbReference type="FunFam" id="3.40.50.720:FF:000069">
    <property type="entry name" value="Inositol-3-phosphate synthase 1"/>
    <property type="match status" value="1"/>
</dbReference>
<dbReference type="SUPFAM" id="SSF51735">
    <property type="entry name" value="NAD(P)-binding Rossmann-fold domains"/>
    <property type="match status" value="1"/>
</dbReference>
<evidence type="ECO:0000256" key="3">
    <source>
        <dbReference type="ARBA" id="ARBA00004496"/>
    </source>
</evidence>
<evidence type="ECO:0000256" key="2">
    <source>
        <dbReference type="ARBA" id="ARBA00001911"/>
    </source>
</evidence>
<dbReference type="InterPro" id="IPR002587">
    <property type="entry name" value="Myo-inos-1-P_Synthase"/>
</dbReference>
<dbReference type="FunFam" id="3.40.50.720:FF:000107">
    <property type="entry name" value="inositol-3-phosphate synthase"/>
    <property type="match status" value="1"/>
</dbReference>
<dbReference type="Pfam" id="PF07994">
    <property type="entry name" value="NAD_binding_5"/>
    <property type="match status" value="1"/>
</dbReference>
<keyword evidence="18" id="KW-1185">Reference proteome</keyword>
<dbReference type="EC" id="5.5.1.4" evidence="6"/>
<comment type="similarity">
    <text evidence="5">Belongs to the myo-inositol 1-phosphate synthase family.</text>
</comment>
<name>A0AAV8RM86_ENSVE</name>
<evidence type="ECO:0000256" key="15">
    <source>
        <dbReference type="ARBA" id="ARBA00032949"/>
    </source>
</evidence>
<dbReference type="GO" id="GO:0006021">
    <property type="term" value="P:inositol biosynthetic process"/>
    <property type="evidence" value="ECO:0007669"/>
    <property type="project" value="UniProtKB-KW"/>
</dbReference>
<dbReference type="PIRSF" id="PIRSF015578">
    <property type="entry name" value="Myoinos-ppht_syn"/>
    <property type="match status" value="1"/>
</dbReference>
<evidence type="ECO:0000256" key="13">
    <source>
        <dbReference type="ARBA" id="ARBA00023235"/>
    </source>
</evidence>
<evidence type="ECO:0000256" key="6">
    <source>
        <dbReference type="ARBA" id="ARBA00012125"/>
    </source>
</evidence>
<feature type="domain" description="Myo-inositol-1-phosphate synthase GAPDH-like" evidence="16">
    <location>
        <begin position="310"/>
        <end position="423"/>
    </location>
</feature>
<dbReference type="EMBL" id="JAQQAF010000002">
    <property type="protein sequence ID" value="KAJ8505119.1"/>
    <property type="molecule type" value="Genomic_DNA"/>
</dbReference>
<sequence>MFIEKFKVDSPNVRYVEEAIEAVYHYETTELVHENREGDYHWVVKPKTVRYDFKTDTRVPKLGVMLVGWGGNNGSTLTAGVIANKEGISWATKDKVQQANYFGSLTQASTIRVGSFNGEEIYAPFKSLLPMVDPDNIVFGGWDISDMNLADAMARAKVLDLDLQKQLRPYMESMVPLPGIFDPDFVAANQGARANNVIIGTKKEQVQQIIKDIREFKEKTKVDKVVVLWTANTERYSNVVAGLNDTVENLMTSLEKNDAEISPSTLYGIACVLENVPYINGSPQNTFVPGLIDLAIQRNSLIGGDDFKSGQTKMKSVLVDFLVGAGIKPTSIVSYNHLGNNDGLNLSAPQTFRSKEISKSNVVDDMVSSNGILYEIGEHPDHVIVIKYVPYVGDSKRAMDEYTSEIFMGGRSTIVLHNTCEDSLLAAPIILDLVLLAELSTRIQLKAEGQDKFHSLHPVSAILSYLTKAPLVPPGTPVVNALSKQRAMLENILRACIGLAPENNMNLEYK</sequence>
<keyword evidence="10" id="KW-0520">NAD</keyword>
<evidence type="ECO:0000256" key="12">
    <source>
        <dbReference type="ARBA" id="ARBA00023209"/>
    </source>
</evidence>
<comment type="caution">
    <text evidence="17">The sequence shown here is derived from an EMBL/GenBank/DDBJ whole genome shotgun (WGS) entry which is preliminary data.</text>
</comment>
<evidence type="ECO:0000256" key="7">
    <source>
        <dbReference type="ARBA" id="ARBA00022490"/>
    </source>
</evidence>
<evidence type="ECO:0000256" key="4">
    <source>
        <dbReference type="ARBA" id="ARBA00005117"/>
    </source>
</evidence>
<dbReference type="Pfam" id="PF01658">
    <property type="entry name" value="Inos-1-P_synth"/>
    <property type="match status" value="1"/>
</dbReference>
<evidence type="ECO:0000256" key="8">
    <source>
        <dbReference type="ARBA" id="ARBA00022516"/>
    </source>
</evidence>
<dbReference type="SUPFAM" id="SSF55347">
    <property type="entry name" value="Glyceraldehyde-3-phosphate dehydrogenase-like, C-terminal domain"/>
    <property type="match status" value="1"/>
</dbReference>
<keyword evidence="13" id="KW-0413">Isomerase</keyword>
<dbReference type="GO" id="GO:0005737">
    <property type="term" value="C:cytoplasm"/>
    <property type="evidence" value="ECO:0007669"/>
    <property type="project" value="UniProtKB-SubCell"/>
</dbReference>
<organism evidence="17 18">
    <name type="scientific">Ensete ventricosum</name>
    <name type="common">Abyssinian banana</name>
    <name type="synonym">Musa ensete</name>
    <dbReference type="NCBI Taxonomy" id="4639"/>
    <lineage>
        <taxon>Eukaryota</taxon>
        <taxon>Viridiplantae</taxon>
        <taxon>Streptophyta</taxon>
        <taxon>Embryophyta</taxon>
        <taxon>Tracheophyta</taxon>
        <taxon>Spermatophyta</taxon>
        <taxon>Magnoliopsida</taxon>
        <taxon>Liliopsida</taxon>
        <taxon>Zingiberales</taxon>
        <taxon>Musaceae</taxon>
        <taxon>Ensete</taxon>
    </lineage>
</organism>
<evidence type="ECO:0000256" key="11">
    <source>
        <dbReference type="ARBA" id="ARBA00023098"/>
    </source>
</evidence>
<dbReference type="FunFam" id="3.30.360.10:FF:000055">
    <property type="entry name" value="Putative myo-inositol-1-phosphate synthase"/>
    <property type="match status" value="1"/>
</dbReference>
<comment type="catalytic activity">
    <reaction evidence="1">
        <text>D-glucose 6-phosphate = 1D-myo-inositol 3-phosphate</text>
        <dbReference type="Rhea" id="RHEA:10716"/>
        <dbReference type="ChEBI" id="CHEBI:58401"/>
        <dbReference type="ChEBI" id="CHEBI:61548"/>
        <dbReference type="EC" id="5.5.1.4"/>
    </reaction>
</comment>
<comment type="cofactor">
    <cofactor evidence="2">
        <name>NAD(+)</name>
        <dbReference type="ChEBI" id="CHEBI:57540"/>
    </cofactor>
</comment>
<evidence type="ECO:0000313" key="17">
    <source>
        <dbReference type="EMBL" id="KAJ8505119.1"/>
    </source>
</evidence>
<accession>A0AAV8RM86</accession>
<keyword evidence="9" id="KW-0398">Inositol biosynthesis</keyword>
<proteinExistence type="inferred from homology"/>
<reference evidence="17 18" key="1">
    <citation type="submission" date="2022-12" db="EMBL/GenBank/DDBJ databases">
        <title>Chromosome-scale assembly of the Ensete ventricosum genome.</title>
        <authorList>
            <person name="Dussert Y."/>
            <person name="Stocks J."/>
            <person name="Wendawek A."/>
            <person name="Woldeyes F."/>
            <person name="Nichols R.A."/>
            <person name="Borrell J.S."/>
        </authorList>
    </citation>
    <scope>NUCLEOTIDE SEQUENCE [LARGE SCALE GENOMIC DNA]</scope>
    <source>
        <strain evidence="18">cv. Maze</strain>
        <tissue evidence="17">Seeds</tissue>
    </source>
</reference>
<gene>
    <name evidence="17" type="ORF">OPV22_006005</name>
</gene>
<dbReference type="GO" id="GO:0004512">
    <property type="term" value="F:inositol-3-phosphate synthase activity"/>
    <property type="evidence" value="ECO:0007669"/>
    <property type="project" value="UniProtKB-EC"/>
</dbReference>
<keyword evidence="8" id="KW-0444">Lipid biosynthesis</keyword>
<keyword evidence="11" id="KW-0443">Lipid metabolism</keyword>
<evidence type="ECO:0000256" key="14">
    <source>
        <dbReference type="ARBA" id="ARBA00023264"/>
    </source>
</evidence>
<dbReference type="Gene3D" id="3.40.50.720">
    <property type="entry name" value="NAD(P)-binding Rossmann-like Domain"/>
    <property type="match status" value="2"/>
</dbReference>
<dbReference type="GO" id="GO:0008654">
    <property type="term" value="P:phospholipid biosynthetic process"/>
    <property type="evidence" value="ECO:0007669"/>
    <property type="project" value="UniProtKB-KW"/>
</dbReference>